<dbReference type="Pfam" id="PF13843">
    <property type="entry name" value="DDE_Tnp_1_7"/>
    <property type="match status" value="1"/>
</dbReference>
<evidence type="ECO:0000313" key="3">
    <source>
        <dbReference type="EMBL" id="CAG5014032.1"/>
    </source>
</evidence>
<dbReference type="PANTHER" id="PTHR46599">
    <property type="entry name" value="PIGGYBAC TRANSPOSABLE ELEMENT-DERIVED PROTEIN 4"/>
    <property type="match status" value="1"/>
</dbReference>
<protein>
    <submittedName>
        <fullName evidence="3">(apollo) hypothetical protein</fullName>
    </submittedName>
</protein>
<reference evidence="3" key="1">
    <citation type="submission" date="2021-04" db="EMBL/GenBank/DDBJ databases">
        <authorList>
            <person name="Tunstrom K."/>
        </authorList>
    </citation>
    <scope>NUCLEOTIDE SEQUENCE</scope>
</reference>
<organism evidence="3 4">
    <name type="scientific">Parnassius apollo</name>
    <name type="common">Apollo butterfly</name>
    <name type="synonym">Papilio apollo</name>
    <dbReference type="NCBI Taxonomy" id="110799"/>
    <lineage>
        <taxon>Eukaryota</taxon>
        <taxon>Metazoa</taxon>
        <taxon>Ecdysozoa</taxon>
        <taxon>Arthropoda</taxon>
        <taxon>Hexapoda</taxon>
        <taxon>Insecta</taxon>
        <taxon>Pterygota</taxon>
        <taxon>Neoptera</taxon>
        <taxon>Endopterygota</taxon>
        <taxon>Lepidoptera</taxon>
        <taxon>Glossata</taxon>
        <taxon>Ditrysia</taxon>
        <taxon>Papilionoidea</taxon>
        <taxon>Papilionidae</taxon>
        <taxon>Parnassiinae</taxon>
        <taxon>Parnassini</taxon>
        <taxon>Parnassius</taxon>
        <taxon>Parnassius</taxon>
    </lineage>
</organism>
<dbReference type="InterPro" id="IPR032718">
    <property type="entry name" value="PGBD4_Znf_C"/>
</dbReference>
<dbReference type="PANTHER" id="PTHR46599:SF3">
    <property type="entry name" value="PIGGYBAC TRANSPOSABLE ELEMENT-DERIVED PROTEIN 4"/>
    <property type="match status" value="1"/>
</dbReference>
<dbReference type="AlphaFoldDB" id="A0A8S3XAD6"/>
<evidence type="ECO:0000259" key="2">
    <source>
        <dbReference type="Pfam" id="PF13843"/>
    </source>
</evidence>
<proteinExistence type="predicted"/>
<name>A0A8S3XAD6_PARAO</name>
<gene>
    <name evidence="3" type="ORF">PAPOLLO_LOCUS16065</name>
</gene>
<dbReference type="InterPro" id="IPR029526">
    <property type="entry name" value="PGBD"/>
</dbReference>
<feature type="domain" description="PiggyBac transposable element-derived protein 4 C-terminal zinc-finger" evidence="1">
    <location>
        <begin position="667"/>
        <end position="702"/>
    </location>
</feature>
<dbReference type="OrthoDB" id="118105at2759"/>
<comment type="caution">
    <text evidence="3">The sequence shown here is derived from an EMBL/GenBank/DDBJ whole genome shotgun (WGS) entry which is preliminary data.</text>
</comment>
<dbReference type="Pfam" id="PF13842">
    <property type="entry name" value="zf-Tnp_2"/>
    <property type="match status" value="1"/>
</dbReference>
<dbReference type="EMBL" id="CAJQZP010001060">
    <property type="protein sequence ID" value="CAG5014032.1"/>
    <property type="molecule type" value="Genomic_DNA"/>
</dbReference>
<sequence length="703" mass="80950">MTWFDGFKVCGKYLLVARLGFLRNDLCGKTVSVGSMQDFYLSHKHCFTFQKPLHDSEIEIQLSQLLCSSEEENLDDEAVDSFATSSYNVDLDKRLDEIQGISVEELHSLLVGESDLSLIQDETFLNSPVQQIFKPILPQVASTSQDAIAEVHAGPSLVISDVPMLLDQNPGETTSLVSVADVQADHSSLVPLLAEPDESSNAEPTSSFSRDKFIRFQNKSRDWSFATDDITWPIFEKKMQIKKNYSNRSQPLDYFLDFFPDELLYIIVENTNIYARHTHSKAWTEVTKEEIKAYLGVIILMSINPLADINTYWSTDEFFRNPVICKVMPLKRFKKITQNLHISNISTEAPRNSPDYDKLGKIRLAISILNKVFQDNVQEDESMIRFKGRSHMKQYMPKKPIKRGYKCWARADSLTGYLYEFQFYTGKVNTGTEENLGARVIMDLCESLPSHTLVAFDNFFTSLPLMELLHERGIYGVGTLRMNRRGLPDLITGKYLTGEFIYQYNTPIGVLKWKDTKDVFLGTTAFDPRAVELIERKQKDGSKKKIYCPLSIKKYTEFMGGVDHFDHFRASYPLGRKSRKNWHRLFWFLLEAAVINSYIVYMTSHSERRNTHKEFRLRLGRGLINNFSSRKILAPVFKNKKGGTISVPEEIRKSDVGSHMPELTKFRRCRMCSTREKEQRSKYMCKVCKVSLCAAPCFEMFHK</sequence>
<evidence type="ECO:0000313" key="4">
    <source>
        <dbReference type="Proteomes" id="UP000691718"/>
    </source>
</evidence>
<evidence type="ECO:0000259" key="1">
    <source>
        <dbReference type="Pfam" id="PF13842"/>
    </source>
</evidence>
<dbReference type="Proteomes" id="UP000691718">
    <property type="component" value="Unassembled WGS sequence"/>
</dbReference>
<keyword evidence="4" id="KW-1185">Reference proteome</keyword>
<feature type="domain" description="PiggyBac transposable element-derived protein" evidence="2">
    <location>
        <begin position="251"/>
        <end position="598"/>
    </location>
</feature>
<accession>A0A8S3XAD6</accession>